<dbReference type="EC" id="1.5.1.2" evidence="6 7"/>
<evidence type="ECO:0000313" key="11">
    <source>
        <dbReference type="EMBL" id="SFQ00888.1"/>
    </source>
</evidence>
<evidence type="ECO:0000256" key="4">
    <source>
        <dbReference type="ARBA" id="ARBA00023002"/>
    </source>
</evidence>
<dbReference type="SUPFAM" id="SSF51735">
    <property type="entry name" value="NAD(P)-binding Rossmann-fold domains"/>
    <property type="match status" value="1"/>
</dbReference>
<evidence type="ECO:0000313" key="12">
    <source>
        <dbReference type="Proteomes" id="UP000198734"/>
    </source>
</evidence>
<dbReference type="STRING" id="126156.SAMN05421670_0613"/>
<dbReference type="Gene3D" id="1.10.3730.10">
    <property type="entry name" value="ProC C-terminal domain-like"/>
    <property type="match status" value="1"/>
</dbReference>
<keyword evidence="12" id="KW-1185">Reference proteome</keyword>
<comment type="catalytic activity">
    <reaction evidence="6">
        <text>L-proline + NADP(+) = (S)-1-pyrroline-5-carboxylate + NADPH + 2 H(+)</text>
        <dbReference type="Rhea" id="RHEA:14109"/>
        <dbReference type="ChEBI" id="CHEBI:15378"/>
        <dbReference type="ChEBI" id="CHEBI:17388"/>
        <dbReference type="ChEBI" id="CHEBI:57783"/>
        <dbReference type="ChEBI" id="CHEBI:58349"/>
        <dbReference type="ChEBI" id="CHEBI:60039"/>
        <dbReference type="EC" id="1.5.1.2"/>
    </reaction>
</comment>
<dbReference type="Pfam" id="PF14748">
    <property type="entry name" value="P5CR_dimer"/>
    <property type="match status" value="1"/>
</dbReference>
<comment type="similarity">
    <text evidence="1 6">Belongs to the pyrroline-5-carboxylate reductase family.</text>
</comment>
<dbReference type="GO" id="GO:0005737">
    <property type="term" value="C:cytoplasm"/>
    <property type="evidence" value="ECO:0007669"/>
    <property type="project" value="UniProtKB-SubCell"/>
</dbReference>
<comment type="catalytic activity">
    <reaction evidence="6">
        <text>L-proline + NAD(+) = (S)-1-pyrroline-5-carboxylate + NADH + 2 H(+)</text>
        <dbReference type="Rhea" id="RHEA:14105"/>
        <dbReference type="ChEBI" id="CHEBI:15378"/>
        <dbReference type="ChEBI" id="CHEBI:17388"/>
        <dbReference type="ChEBI" id="CHEBI:57540"/>
        <dbReference type="ChEBI" id="CHEBI:57945"/>
        <dbReference type="ChEBI" id="CHEBI:60039"/>
        <dbReference type="EC" id="1.5.1.2"/>
    </reaction>
</comment>
<evidence type="ECO:0000256" key="6">
    <source>
        <dbReference type="HAMAP-Rule" id="MF_01925"/>
    </source>
</evidence>
<dbReference type="Gene3D" id="3.40.50.720">
    <property type="entry name" value="NAD(P)-binding Rossmann-like Domain"/>
    <property type="match status" value="1"/>
</dbReference>
<gene>
    <name evidence="6" type="primary">proC</name>
    <name evidence="11" type="ORF">SAMN05421670_0613</name>
</gene>
<dbReference type="PANTHER" id="PTHR11645:SF49">
    <property type="entry name" value="PYRROLINE-5-CARBOXYLATE REDUCTASE 1"/>
    <property type="match status" value="1"/>
</dbReference>
<dbReference type="UniPathway" id="UPA00098">
    <property type="reaction ID" value="UER00361"/>
</dbReference>
<accession>A0A1I5V089</accession>
<feature type="domain" description="Pyrroline-5-carboxylate reductase catalytic N-terminal" evidence="9">
    <location>
        <begin position="3"/>
        <end position="99"/>
    </location>
</feature>
<dbReference type="InterPro" id="IPR000304">
    <property type="entry name" value="Pyrroline-COOH_reductase"/>
</dbReference>
<dbReference type="AlphaFoldDB" id="A0A1I5V089"/>
<evidence type="ECO:0000259" key="10">
    <source>
        <dbReference type="Pfam" id="PF14748"/>
    </source>
</evidence>
<dbReference type="FunFam" id="1.10.3730.10:FF:000001">
    <property type="entry name" value="Pyrroline-5-carboxylate reductase"/>
    <property type="match status" value="1"/>
</dbReference>
<evidence type="ECO:0000256" key="5">
    <source>
        <dbReference type="ARBA" id="ARBA00058118"/>
    </source>
</evidence>
<evidence type="ECO:0000256" key="3">
    <source>
        <dbReference type="ARBA" id="ARBA00022857"/>
    </source>
</evidence>
<dbReference type="PANTHER" id="PTHR11645">
    <property type="entry name" value="PYRROLINE-5-CARBOXYLATE REDUCTASE"/>
    <property type="match status" value="1"/>
</dbReference>
<dbReference type="RefSeq" id="WP_093534063.1">
    <property type="nucleotide sequence ID" value="NZ_FOXU01000001.1"/>
</dbReference>
<dbReference type="Proteomes" id="UP000198734">
    <property type="component" value="Unassembled WGS sequence"/>
</dbReference>
<comment type="pathway">
    <text evidence="6">Amino-acid biosynthesis; L-proline biosynthesis; L-proline from L-glutamate 5-semialdehyde: step 1/1.</text>
</comment>
<dbReference type="Pfam" id="PF03807">
    <property type="entry name" value="F420_oxidored"/>
    <property type="match status" value="1"/>
</dbReference>
<comment type="subcellular location">
    <subcellularLocation>
        <location evidence="6">Cytoplasm</location>
    </subcellularLocation>
</comment>
<keyword evidence="6" id="KW-0963">Cytoplasm</keyword>
<dbReference type="InterPro" id="IPR036291">
    <property type="entry name" value="NAD(P)-bd_dom_sf"/>
</dbReference>
<comment type="function">
    <text evidence="5 6">Catalyzes the reduction of 1-pyrroline-5-carboxylate (PCA) to L-proline.</text>
</comment>
<reference evidence="12" key="1">
    <citation type="submission" date="2016-10" db="EMBL/GenBank/DDBJ databases">
        <authorList>
            <person name="Varghese N."/>
            <person name="Submissions S."/>
        </authorList>
    </citation>
    <scope>NUCLEOTIDE SEQUENCE [LARGE SCALE GENOMIC DNA]</scope>
    <source>
        <strain evidence="12">DSM 11706</strain>
    </source>
</reference>
<evidence type="ECO:0000256" key="7">
    <source>
        <dbReference type="NCBIfam" id="TIGR00112"/>
    </source>
</evidence>
<feature type="domain" description="Pyrroline-5-carboxylate reductase dimerisation" evidence="10">
    <location>
        <begin position="161"/>
        <end position="264"/>
    </location>
</feature>
<dbReference type="InterPro" id="IPR029036">
    <property type="entry name" value="P5CR_dimer"/>
</dbReference>
<evidence type="ECO:0000256" key="2">
    <source>
        <dbReference type="ARBA" id="ARBA00022650"/>
    </source>
</evidence>
<dbReference type="GO" id="GO:0055129">
    <property type="term" value="P:L-proline biosynthetic process"/>
    <property type="evidence" value="ECO:0007669"/>
    <property type="project" value="UniProtKB-UniRule"/>
</dbReference>
<dbReference type="GO" id="GO:0004735">
    <property type="term" value="F:pyrroline-5-carboxylate reductase activity"/>
    <property type="evidence" value="ECO:0007669"/>
    <property type="project" value="UniProtKB-UniRule"/>
</dbReference>
<keyword evidence="3 6" id="KW-0521">NADP</keyword>
<dbReference type="HAMAP" id="MF_01925">
    <property type="entry name" value="P5C_reductase"/>
    <property type="match status" value="1"/>
</dbReference>
<evidence type="ECO:0000256" key="1">
    <source>
        <dbReference type="ARBA" id="ARBA00005525"/>
    </source>
</evidence>
<dbReference type="NCBIfam" id="TIGR00112">
    <property type="entry name" value="proC"/>
    <property type="match status" value="1"/>
</dbReference>
<dbReference type="EMBL" id="FOXU01000001">
    <property type="protein sequence ID" value="SFQ00888.1"/>
    <property type="molecule type" value="Genomic_DNA"/>
</dbReference>
<dbReference type="SUPFAM" id="SSF48179">
    <property type="entry name" value="6-phosphogluconate dehydrogenase C-terminal domain-like"/>
    <property type="match status" value="1"/>
</dbReference>
<dbReference type="OrthoDB" id="9805754at2"/>
<organism evidence="11 12">
    <name type="scientific">Psychrobacillus psychrotolerans</name>
    <dbReference type="NCBI Taxonomy" id="126156"/>
    <lineage>
        <taxon>Bacteria</taxon>
        <taxon>Bacillati</taxon>
        <taxon>Bacillota</taxon>
        <taxon>Bacilli</taxon>
        <taxon>Bacillales</taxon>
        <taxon>Bacillaceae</taxon>
        <taxon>Psychrobacillus</taxon>
    </lineage>
</organism>
<evidence type="ECO:0000259" key="9">
    <source>
        <dbReference type="Pfam" id="PF03807"/>
    </source>
</evidence>
<proteinExistence type="inferred from homology"/>
<keyword evidence="4 6" id="KW-0560">Oxidoreductase</keyword>
<dbReference type="PIRSF" id="PIRSF000193">
    <property type="entry name" value="Pyrrol-5-carb_rd"/>
    <property type="match status" value="1"/>
</dbReference>
<dbReference type="InterPro" id="IPR028939">
    <property type="entry name" value="P5C_Rdtase_cat_N"/>
</dbReference>
<dbReference type="InterPro" id="IPR008927">
    <property type="entry name" value="6-PGluconate_DH-like_C_sf"/>
</dbReference>
<name>A0A1I5V089_9BACI</name>
<keyword evidence="6" id="KW-0028">Amino-acid biosynthesis</keyword>
<protein>
    <recommendedName>
        <fullName evidence="6 7">Pyrroline-5-carboxylate reductase</fullName>
        <shortName evidence="6">P5C reductase</shortName>
        <shortName evidence="6">P5CR</shortName>
        <ecNumber evidence="6 7">1.5.1.2</ecNumber>
    </recommendedName>
    <alternativeName>
        <fullName evidence="6">PCA reductase</fullName>
    </alternativeName>
</protein>
<feature type="binding site" evidence="8">
    <location>
        <begin position="70"/>
        <end position="73"/>
    </location>
    <ligand>
        <name>NADP(+)</name>
        <dbReference type="ChEBI" id="CHEBI:58349"/>
    </ligand>
</feature>
<evidence type="ECO:0000256" key="8">
    <source>
        <dbReference type="PIRSR" id="PIRSR000193-1"/>
    </source>
</evidence>
<keyword evidence="2 6" id="KW-0641">Proline biosynthesis</keyword>
<sequence>MTKIVFVGAGAMAEAIINGLTKSNKISPTSIHVTNKSDVNQLNYLKQTYNVQILCEQKEALTKANIVFLAMKPKDAQEALTSLAPYLNKDATIISVIAGINIQTIINALGNRPVARVMPNTSAAVGMSASALCWNELITDESKLLIIDLLESIGSVKVVEEDDLHVVTALSGSGPAYFYYFAEQFESAAVQHGLDSGDARQLFIQTMEGAAQMLKKGDVEPSELRRRVTSPGGTTEAGLEQLMEHKVSEAIFACIHAAENRSREIGKIFET</sequence>